<sequence>MRLRRFYFTLFLIIIIFSLVWLLSFRKGGIELYLVILSIVFAVIGIAIILKMSKHK</sequence>
<feature type="transmembrane region" description="Helical" evidence="1">
    <location>
        <begin position="30"/>
        <end position="50"/>
    </location>
</feature>
<dbReference type="HOGENOM" id="CLU_3005457_0_0_9"/>
<accession>E4Q8C1</accession>
<dbReference type="EMBL" id="CP002219">
    <property type="protein sequence ID" value="ADQ07968.1"/>
    <property type="molecule type" value="Genomic_DNA"/>
</dbReference>
<protein>
    <submittedName>
        <fullName evidence="2">Uncharacterized protein</fullName>
    </submittedName>
</protein>
<dbReference type="AlphaFoldDB" id="E4Q8C1"/>
<keyword evidence="1" id="KW-1133">Transmembrane helix</keyword>
<organism evidence="2 3">
    <name type="scientific">Caldicellulosiruptor hydrothermalis (strain DSM 18901 / VKM B-2411 / 108)</name>
    <dbReference type="NCBI Taxonomy" id="632292"/>
    <lineage>
        <taxon>Bacteria</taxon>
        <taxon>Bacillati</taxon>
        <taxon>Bacillota</taxon>
        <taxon>Bacillota incertae sedis</taxon>
        <taxon>Caldicellulosiruptorales</taxon>
        <taxon>Caldicellulosiruptoraceae</taxon>
        <taxon>Caldicellulosiruptor</taxon>
    </lineage>
</organism>
<dbReference type="Proteomes" id="UP000006890">
    <property type="component" value="Chromosome"/>
</dbReference>
<evidence type="ECO:0000256" key="1">
    <source>
        <dbReference type="SAM" id="Phobius"/>
    </source>
</evidence>
<feature type="transmembrane region" description="Helical" evidence="1">
    <location>
        <begin position="7"/>
        <end position="24"/>
    </location>
</feature>
<gene>
    <name evidence="2" type="ordered locus">Calhy_2264</name>
</gene>
<dbReference type="STRING" id="632292.Calhy_2264"/>
<name>E4Q8C1_CALH1</name>
<evidence type="ECO:0000313" key="2">
    <source>
        <dbReference type="EMBL" id="ADQ07968.1"/>
    </source>
</evidence>
<keyword evidence="3" id="KW-1185">Reference proteome</keyword>
<proteinExistence type="predicted"/>
<reference key="1">
    <citation type="submission" date="2010-09" db="EMBL/GenBank/DDBJ databases">
        <title>Complete sequence of Caldicellulosiruptor hydrothermalis 108.</title>
        <authorList>
            <consortium name="US DOE Joint Genome Institute"/>
            <person name="Lucas S."/>
            <person name="Copeland A."/>
            <person name="Lapidus A."/>
            <person name="Cheng J.-F."/>
            <person name="Bruce D."/>
            <person name="Goodwin L."/>
            <person name="Pitluck S."/>
            <person name="Davenport K."/>
            <person name="Detter J.C."/>
            <person name="Han C."/>
            <person name="Tapia R."/>
            <person name="Land M."/>
            <person name="Hauser L."/>
            <person name="Chang Y.-J."/>
            <person name="Jeffries C."/>
            <person name="Kyrpides N."/>
            <person name="Ivanova N."/>
            <person name="Mikhailova N."/>
            <person name="Blumer-Schuette S.E."/>
            <person name="Kelly R.M."/>
            <person name="Woyke T."/>
        </authorList>
    </citation>
    <scope>NUCLEOTIDE SEQUENCE</scope>
    <source>
        <strain>108</strain>
    </source>
</reference>
<dbReference type="KEGG" id="chd:Calhy_2264"/>
<keyword evidence="1" id="KW-0812">Transmembrane</keyword>
<evidence type="ECO:0000313" key="3">
    <source>
        <dbReference type="Proteomes" id="UP000006890"/>
    </source>
</evidence>
<keyword evidence="1" id="KW-0472">Membrane</keyword>
<reference evidence="2 3" key="2">
    <citation type="journal article" date="2011" name="J. Bacteriol.">
        <title>Complete genome sequences for the anaerobic, extremely thermophilic plant biomass-degrading bacteria Caldicellulosiruptor hydrothermalis, Caldicellulosiruptor kristjanssonii, Caldicellulosiruptor kronotskyensis, Caldicellulosiruptor owensenis, and Caldicellulosiruptor lactoaceticus.</title>
        <authorList>
            <person name="Blumer-Schuette S.E."/>
            <person name="Ozdemir I."/>
            <person name="Mistry D."/>
            <person name="Lucas S."/>
            <person name="Lapidus A."/>
            <person name="Cheng J.F."/>
            <person name="Goodwin L.A."/>
            <person name="Pitluck S."/>
            <person name="Land M.L."/>
            <person name="Hauser L.J."/>
            <person name="Woyke T."/>
            <person name="Mikhailova N."/>
            <person name="Pati A."/>
            <person name="Kyrpides N.C."/>
            <person name="Ivanova N."/>
            <person name="Detter J.C."/>
            <person name="Walston-Davenport K."/>
            <person name="Han S."/>
            <person name="Adams M.W."/>
            <person name="Kelly R.M."/>
        </authorList>
    </citation>
    <scope>NUCLEOTIDE SEQUENCE [LARGE SCALE GENOMIC DNA]</scope>
    <source>
        <strain evidence="3">DSM 18901 / VKM B-2411 / 108</strain>
    </source>
</reference>